<feature type="compositionally biased region" description="Low complexity" evidence="2">
    <location>
        <begin position="607"/>
        <end position="624"/>
    </location>
</feature>
<feature type="region of interest" description="Disordered" evidence="2">
    <location>
        <begin position="602"/>
        <end position="653"/>
    </location>
</feature>
<dbReference type="PROSITE" id="PS50966">
    <property type="entry name" value="ZF_SWIM"/>
    <property type="match status" value="1"/>
</dbReference>
<evidence type="ECO:0000256" key="1">
    <source>
        <dbReference type="PROSITE-ProRule" id="PRU00325"/>
    </source>
</evidence>
<evidence type="ECO:0000259" key="3">
    <source>
        <dbReference type="PROSITE" id="PS50966"/>
    </source>
</evidence>
<evidence type="ECO:0000313" key="4">
    <source>
        <dbReference type="EMBL" id="KAJ7647944.1"/>
    </source>
</evidence>
<reference evidence="4" key="1">
    <citation type="submission" date="2023-03" db="EMBL/GenBank/DDBJ databases">
        <title>Massive genome expansion in bonnet fungi (Mycena s.s.) driven by repeated elements and novel gene families across ecological guilds.</title>
        <authorList>
            <consortium name="Lawrence Berkeley National Laboratory"/>
            <person name="Harder C.B."/>
            <person name="Miyauchi S."/>
            <person name="Viragh M."/>
            <person name="Kuo A."/>
            <person name="Thoen E."/>
            <person name="Andreopoulos B."/>
            <person name="Lu D."/>
            <person name="Skrede I."/>
            <person name="Drula E."/>
            <person name="Henrissat B."/>
            <person name="Morin E."/>
            <person name="Kohler A."/>
            <person name="Barry K."/>
            <person name="LaButti K."/>
            <person name="Morin E."/>
            <person name="Salamov A."/>
            <person name="Lipzen A."/>
            <person name="Mereny Z."/>
            <person name="Hegedus B."/>
            <person name="Baldrian P."/>
            <person name="Stursova M."/>
            <person name="Weitz H."/>
            <person name="Taylor A."/>
            <person name="Grigoriev I.V."/>
            <person name="Nagy L.G."/>
            <person name="Martin F."/>
            <person name="Kauserud H."/>
        </authorList>
    </citation>
    <scope>NUCLEOTIDE SEQUENCE</scope>
    <source>
        <strain evidence="4">9284</strain>
    </source>
</reference>
<feature type="domain" description="SWIM-type" evidence="3">
    <location>
        <begin position="550"/>
        <end position="583"/>
    </location>
</feature>
<keyword evidence="5" id="KW-1185">Reference proteome</keyword>
<feature type="compositionally biased region" description="Low complexity" evidence="2">
    <location>
        <begin position="345"/>
        <end position="359"/>
    </location>
</feature>
<comment type="caution">
    <text evidence="4">The sequence shown here is derived from an EMBL/GenBank/DDBJ whole genome shotgun (WGS) entry which is preliminary data.</text>
</comment>
<name>A0AAD7FXF2_9AGAR</name>
<organism evidence="4 5">
    <name type="scientific">Roridomyces roridus</name>
    <dbReference type="NCBI Taxonomy" id="1738132"/>
    <lineage>
        <taxon>Eukaryota</taxon>
        <taxon>Fungi</taxon>
        <taxon>Dikarya</taxon>
        <taxon>Basidiomycota</taxon>
        <taxon>Agaricomycotina</taxon>
        <taxon>Agaricomycetes</taxon>
        <taxon>Agaricomycetidae</taxon>
        <taxon>Agaricales</taxon>
        <taxon>Marasmiineae</taxon>
        <taxon>Mycenaceae</taxon>
        <taxon>Roridomyces</taxon>
    </lineage>
</organism>
<keyword evidence="1" id="KW-0862">Zinc</keyword>
<evidence type="ECO:0000256" key="2">
    <source>
        <dbReference type="SAM" id="MobiDB-lite"/>
    </source>
</evidence>
<keyword evidence="1" id="KW-0863">Zinc-finger</keyword>
<feature type="compositionally biased region" description="Acidic residues" evidence="2">
    <location>
        <begin position="644"/>
        <end position="653"/>
    </location>
</feature>
<feature type="region of interest" description="Disordered" evidence="2">
    <location>
        <begin position="252"/>
        <end position="381"/>
    </location>
</feature>
<dbReference type="GO" id="GO:0008270">
    <property type="term" value="F:zinc ion binding"/>
    <property type="evidence" value="ECO:0007669"/>
    <property type="project" value="UniProtKB-KW"/>
</dbReference>
<dbReference type="InterPro" id="IPR007527">
    <property type="entry name" value="Znf_SWIM"/>
</dbReference>
<dbReference type="EMBL" id="JARKIF010000002">
    <property type="protein sequence ID" value="KAJ7647944.1"/>
    <property type="molecule type" value="Genomic_DNA"/>
</dbReference>
<protein>
    <recommendedName>
        <fullName evidence="3">SWIM-type domain-containing protein</fullName>
    </recommendedName>
</protein>
<dbReference type="Proteomes" id="UP001221142">
    <property type="component" value="Unassembled WGS sequence"/>
</dbReference>
<proteinExistence type="predicted"/>
<feature type="region of interest" description="Disordered" evidence="2">
    <location>
        <begin position="719"/>
        <end position="761"/>
    </location>
</feature>
<accession>A0AAD7FXF2</accession>
<keyword evidence="1" id="KW-0479">Metal-binding</keyword>
<dbReference type="AlphaFoldDB" id="A0AAD7FXF2"/>
<sequence>MPPAAIDMIRENVEWLTPVAMVTKVQASFPEVSSAQVHRAWTQMSEIYWRRDEAQLLSAEKLLREYGDDVDLFTPTDIPEGVEMLCWGMKKIAGPLRGKVVEIGVDATYDTNSKHLELYSIMAEHEGAGFPISYLYLSTATSISQGKRKKALTAWAKCVRDTYGVFPKFTHVDKDMAEIGTLLETWNAKISLCWWHLRRAVRTRLSSGKLATTPYDAARARAEFSFIDLDFIPRGQEDRGEYEGGTHENVTPVAAASQGPGPPTIAPSGTQIRIPARDLGTQRPGSESDDDSDAGSGSDVDPDSDPVDGTETEGGTETDGGTSRTRSGRARKVPARFADAASPEAVTRAIRARAAAGKAGSKNTGTTASPPAEQEPEKKPRRFCPAEYRDAIINMMERHYCAHPLLPGYAHPSREGIKRWAVSQMYKFCVENDLPEVWAYLWENWYRATRWELWARSVHEEIPVLKTTMMLESHWRRIKHDFLHHFHMPRCDLVTWVLVAKMAPTYYRKLERLLVETGRYRELPCWRKDFKREWRKLEKRPITLPVNPAYKTDMKKGLCTCPAFAISRFLICKHVVQGYRRVPPVFFLEVKRQRTVPFWAHPSLRPAADGTGSTDADTTAMAGTDSDEDEPPRRAGHGGGGMSDFEDDDDDDDVVDTQKLEEDGQTFVEAMDDGIDTLIQFAEGLKYQRQFRDQRMLQALQREGASFLRLAKACLSKEKRSTRGTTPSTWDKSIGSAMFYRPRPPRREEMADGGEGGRAAE</sequence>
<gene>
    <name evidence="4" type="ORF">FB45DRAFT_1102353</name>
</gene>
<feature type="compositionally biased region" description="Acidic residues" evidence="2">
    <location>
        <begin position="300"/>
        <end position="316"/>
    </location>
</feature>
<evidence type="ECO:0000313" key="5">
    <source>
        <dbReference type="Proteomes" id="UP001221142"/>
    </source>
</evidence>